<dbReference type="SUPFAM" id="SSF54637">
    <property type="entry name" value="Thioesterase/thiol ester dehydrase-isomerase"/>
    <property type="match status" value="2"/>
</dbReference>
<dbReference type="Gene3D" id="2.40.160.210">
    <property type="entry name" value="Acyl-CoA thioesterase, double hotdog domain"/>
    <property type="match status" value="1"/>
</dbReference>
<dbReference type="Pfam" id="PF13622">
    <property type="entry name" value="4HBT_3"/>
    <property type="match status" value="1"/>
</dbReference>
<organism evidence="5 6">
    <name type="scientific">Arthrobacter ginkgonis</name>
    <dbReference type="NCBI Taxonomy" id="1630594"/>
    <lineage>
        <taxon>Bacteria</taxon>
        <taxon>Bacillati</taxon>
        <taxon>Actinomycetota</taxon>
        <taxon>Actinomycetes</taxon>
        <taxon>Micrococcales</taxon>
        <taxon>Micrococcaceae</taxon>
        <taxon>Arthrobacter</taxon>
    </lineage>
</organism>
<dbReference type="CDD" id="cd03444">
    <property type="entry name" value="Thioesterase_II_repeat1"/>
    <property type="match status" value="1"/>
</dbReference>
<dbReference type="PANTHER" id="PTHR11066:SF34">
    <property type="entry name" value="ACYL-COENZYME A THIOESTERASE 8"/>
    <property type="match status" value="1"/>
</dbReference>
<comment type="similarity">
    <text evidence="1">Belongs to the C/M/P thioester hydrolase family.</text>
</comment>
<evidence type="ECO:0000259" key="4">
    <source>
        <dbReference type="Pfam" id="PF13622"/>
    </source>
</evidence>
<evidence type="ECO:0000256" key="1">
    <source>
        <dbReference type="ARBA" id="ARBA00006538"/>
    </source>
</evidence>
<dbReference type="InterPro" id="IPR025652">
    <property type="entry name" value="TesB_C"/>
</dbReference>
<dbReference type="InterPro" id="IPR049449">
    <property type="entry name" value="TesB_ACOT8-like_N"/>
</dbReference>
<name>A0ABP7C2F9_9MICC</name>
<dbReference type="Proteomes" id="UP001500752">
    <property type="component" value="Unassembled WGS sequence"/>
</dbReference>
<evidence type="ECO:0000313" key="5">
    <source>
        <dbReference type="EMBL" id="GAA3677592.1"/>
    </source>
</evidence>
<dbReference type="CDD" id="cd03445">
    <property type="entry name" value="Thioesterase_II_repeat2"/>
    <property type="match status" value="1"/>
</dbReference>
<comment type="caution">
    <text evidence="5">The sequence shown here is derived from an EMBL/GenBank/DDBJ whole genome shotgun (WGS) entry which is preliminary data.</text>
</comment>
<reference evidence="6" key="1">
    <citation type="journal article" date="2019" name="Int. J. Syst. Evol. Microbiol.">
        <title>The Global Catalogue of Microorganisms (GCM) 10K type strain sequencing project: providing services to taxonomists for standard genome sequencing and annotation.</title>
        <authorList>
            <consortium name="The Broad Institute Genomics Platform"/>
            <consortium name="The Broad Institute Genome Sequencing Center for Infectious Disease"/>
            <person name="Wu L."/>
            <person name="Ma J."/>
        </authorList>
    </citation>
    <scope>NUCLEOTIDE SEQUENCE [LARGE SCALE GENOMIC DNA]</scope>
    <source>
        <strain evidence="6">JCM 30742</strain>
    </source>
</reference>
<dbReference type="RefSeq" id="WP_345149691.1">
    <property type="nucleotide sequence ID" value="NZ_BAABEO010000009.1"/>
</dbReference>
<dbReference type="InterPro" id="IPR003703">
    <property type="entry name" value="Acyl_CoA_thio"/>
</dbReference>
<evidence type="ECO:0000256" key="2">
    <source>
        <dbReference type="ARBA" id="ARBA00022801"/>
    </source>
</evidence>
<dbReference type="InterPro" id="IPR029069">
    <property type="entry name" value="HotDog_dom_sf"/>
</dbReference>
<dbReference type="Pfam" id="PF02551">
    <property type="entry name" value="Acyl_CoA_thio"/>
    <property type="match status" value="1"/>
</dbReference>
<accession>A0ABP7C2F9</accession>
<protein>
    <submittedName>
        <fullName evidence="5">Acyl-CoA thioesterase II</fullName>
    </submittedName>
</protein>
<keyword evidence="6" id="KW-1185">Reference proteome</keyword>
<proteinExistence type="inferred from homology"/>
<feature type="domain" description="Acyl-CoA thioesterase-like N-terminal HotDog" evidence="4">
    <location>
        <begin position="46"/>
        <end position="125"/>
    </location>
</feature>
<gene>
    <name evidence="5" type="primary">tesB</name>
    <name evidence="5" type="ORF">GCM10023081_14850</name>
</gene>
<evidence type="ECO:0000259" key="3">
    <source>
        <dbReference type="Pfam" id="PF02551"/>
    </source>
</evidence>
<feature type="domain" description="Acyl-CoA thioesterase 2 C-terminal" evidence="3">
    <location>
        <begin position="174"/>
        <end position="300"/>
    </location>
</feature>
<dbReference type="InterPro" id="IPR042171">
    <property type="entry name" value="Acyl-CoA_hotdog"/>
</dbReference>
<dbReference type="EMBL" id="BAABEO010000009">
    <property type="protein sequence ID" value="GAA3677592.1"/>
    <property type="molecule type" value="Genomic_DNA"/>
</dbReference>
<sequence length="303" mass="32431">MEATALDTGSPIAGPDTSGTFLKAIELTEVDGPADRSFEATTQYVPWPKAYGGDMVAQAAAAMIRSTGTDRALHSMHSYFMRPVDIGAPVRYDVEILRDGRGYSTRSVRAVQGGKTAFAAMASFQVPEEGPDFQQPAPAAVEPGSLETAAAVLAGTAGPAAEYWAHGRSFDMRHVPGPVYVETDGGAVPAQAVWVKAFDALPDAADPKATADLHRTALAYVCDYTILETLLRVRGLHWSSPNLATASLDHAMWFHREARADEWVLYAQDAVSGQSNRGLAMGRFFDRSGRLLATVAQEGMIRG</sequence>
<evidence type="ECO:0000313" key="6">
    <source>
        <dbReference type="Proteomes" id="UP001500752"/>
    </source>
</evidence>
<keyword evidence="2" id="KW-0378">Hydrolase</keyword>
<dbReference type="PANTHER" id="PTHR11066">
    <property type="entry name" value="ACYL-COA THIOESTERASE"/>
    <property type="match status" value="1"/>
</dbReference>